<dbReference type="Proteomes" id="UP000321234">
    <property type="component" value="Unassembled WGS sequence"/>
</dbReference>
<evidence type="ECO:0000313" key="1">
    <source>
        <dbReference type="EMBL" id="TXR57247.1"/>
    </source>
</evidence>
<dbReference type="GO" id="GO:0005525">
    <property type="term" value="F:GTP binding"/>
    <property type="evidence" value="ECO:0007669"/>
    <property type="project" value="InterPro"/>
</dbReference>
<dbReference type="AlphaFoldDB" id="A0A5C8ZHD5"/>
<dbReference type="OrthoDB" id="207675at2"/>
<sequence length="575" mass="60264">MLEPVERLRALVGDLELPLGASGADRARTERDQLLAQLDDYLLPRLRRLDAPLLAVVGGSTGAGKSTLVNSLVGSHVTTSGVLRPTTRYPVLVHSPDDAQHFLSDAVLPGLARTTGAEVPDPAAPGQVARGLRLVEVPQQPAGLALLDAPDVDSVVESNRDLAVQLLGAADLWLFTTTASRYADAVPWEVLRTATERGTAVAVVLDRVPAGALAEVRAHLGTMLSEAGLKSAPLFAIAESTLVDGLLPRSQTQALKRWLAGISADARSRDVVVRRTLSGALASLATRVPRLADAADAQDAEDRSLRADLHGAYADATGSLQDHLSDGTLLRGEVLARWQEFVGTGELFASLQAGVGRVRDRIAAAVRRKAPPADRLGEALATGVAALVVDAAGRARQSALLRWRARPSGAAVLEAAHPADSDPQLRPDFTADVERLVRDWQQHVLDLVRAQGEGKRSRALLYSLGVSGAGAVLMLVVFSVSAGLTGAEAGIAALTAALAQRVLEAAFGDQAVRQLAAAARADLIARVEDLLDHEQDSLARLLPERRVAGEEAGSQLRQVAAEVARAGDAGRGSAA</sequence>
<dbReference type="PANTHER" id="PTHR42698:SF1">
    <property type="entry name" value="GTPASE ERA, MITOCHONDRIAL"/>
    <property type="match status" value="1"/>
</dbReference>
<dbReference type="Gene3D" id="3.40.50.300">
    <property type="entry name" value="P-loop containing nucleotide triphosphate hydrolases"/>
    <property type="match status" value="1"/>
</dbReference>
<gene>
    <name evidence="1" type="ORF">FMM08_06130</name>
</gene>
<accession>A0A5C8ZHD5</accession>
<dbReference type="InterPro" id="IPR027417">
    <property type="entry name" value="P-loop_NTPase"/>
</dbReference>
<dbReference type="PANTHER" id="PTHR42698">
    <property type="entry name" value="GTPASE ERA"/>
    <property type="match status" value="1"/>
</dbReference>
<dbReference type="EMBL" id="VKAC01000003">
    <property type="protein sequence ID" value="TXR57247.1"/>
    <property type="molecule type" value="Genomic_DNA"/>
</dbReference>
<dbReference type="GO" id="GO:0000028">
    <property type="term" value="P:ribosomal small subunit assembly"/>
    <property type="evidence" value="ECO:0007669"/>
    <property type="project" value="TreeGrafter"/>
</dbReference>
<dbReference type="InterPro" id="IPR005662">
    <property type="entry name" value="GTPase_Era-like"/>
</dbReference>
<keyword evidence="2" id="KW-1185">Reference proteome</keyword>
<reference evidence="1 2" key="1">
    <citation type="submission" date="2019-07" db="EMBL/GenBank/DDBJ databases">
        <title>Quadrisphaera sp. strain DD2A genome sequencing and assembly.</title>
        <authorList>
            <person name="Kim I."/>
        </authorList>
    </citation>
    <scope>NUCLEOTIDE SEQUENCE [LARGE SCALE GENOMIC DNA]</scope>
    <source>
        <strain evidence="1 2">DD2A</strain>
    </source>
</reference>
<organism evidence="1 2">
    <name type="scientific">Quadrisphaera setariae</name>
    <dbReference type="NCBI Taxonomy" id="2593304"/>
    <lineage>
        <taxon>Bacteria</taxon>
        <taxon>Bacillati</taxon>
        <taxon>Actinomycetota</taxon>
        <taxon>Actinomycetes</taxon>
        <taxon>Kineosporiales</taxon>
        <taxon>Kineosporiaceae</taxon>
        <taxon>Quadrisphaera</taxon>
    </lineage>
</organism>
<dbReference type="CDD" id="cd00882">
    <property type="entry name" value="Ras_like_GTPase"/>
    <property type="match status" value="1"/>
</dbReference>
<name>A0A5C8ZHD5_9ACTN</name>
<comment type="caution">
    <text evidence="1">The sequence shown here is derived from an EMBL/GenBank/DDBJ whole genome shotgun (WGS) entry which is preliminary data.</text>
</comment>
<proteinExistence type="predicted"/>
<dbReference type="SUPFAM" id="SSF52540">
    <property type="entry name" value="P-loop containing nucleoside triphosphate hydrolases"/>
    <property type="match status" value="1"/>
</dbReference>
<dbReference type="GO" id="GO:0043024">
    <property type="term" value="F:ribosomal small subunit binding"/>
    <property type="evidence" value="ECO:0007669"/>
    <property type="project" value="TreeGrafter"/>
</dbReference>
<evidence type="ECO:0000313" key="2">
    <source>
        <dbReference type="Proteomes" id="UP000321234"/>
    </source>
</evidence>
<dbReference type="GO" id="GO:0005829">
    <property type="term" value="C:cytosol"/>
    <property type="evidence" value="ECO:0007669"/>
    <property type="project" value="TreeGrafter"/>
</dbReference>
<protein>
    <submittedName>
        <fullName evidence="1">ABC transporter</fullName>
    </submittedName>
</protein>
<dbReference type="GO" id="GO:0019843">
    <property type="term" value="F:rRNA binding"/>
    <property type="evidence" value="ECO:0007669"/>
    <property type="project" value="TreeGrafter"/>
</dbReference>